<proteinExistence type="predicted"/>
<organism evidence="1 2">
    <name type="scientific">Miniphocaeibacter halophilus</name>
    <dbReference type="NCBI Taxonomy" id="2931922"/>
    <lineage>
        <taxon>Bacteria</taxon>
        <taxon>Bacillati</taxon>
        <taxon>Bacillota</taxon>
        <taxon>Tissierellia</taxon>
        <taxon>Tissierellales</taxon>
        <taxon>Peptoniphilaceae</taxon>
        <taxon>Miniphocaeibacter</taxon>
    </lineage>
</organism>
<reference evidence="1 2" key="1">
    <citation type="journal article" date="2022" name="Int. J. Syst. Evol. Microbiol.">
        <title>Miniphocaeibacter halophilus sp. nov., an ammonium-tolerant acetate-producing bacterium isolated from a biogas system.</title>
        <authorList>
            <person name="Schnurer A."/>
            <person name="Singh A."/>
            <person name="Bi S."/>
            <person name="Qiao W."/>
            <person name="Westerholm M."/>
        </authorList>
    </citation>
    <scope>NUCLEOTIDE SEQUENCE [LARGE SCALE GENOMIC DNA]</scope>
    <source>
        <strain evidence="1 2">AMB_01</strain>
    </source>
</reference>
<evidence type="ECO:0000313" key="1">
    <source>
        <dbReference type="EMBL" id="QQK08813.1"/>
    </source>
</evidence>
<evidence type="ECO:0000313" key="2">
    <source>
        <dbReference type="Proteomes" id="UP000595814"/>
    </source>
</evidence>
<sequence>MYSGYLTDIKGIKVGHYSDYENLTGVTVILPPEKTVCGVDVRGGAPGTRETDLLKPENFVENIHGLVLSGGSAYGLDSASGVMKYLEEKNIGLDVGVGKVPIVPAAVIFDLACGNPKIRPNLEMGYSACENASEKENRQGNIGGGTGATVGKILGMDFTMKSGLGSATIKAGELVVSALTICNAFGDIFDYEKNVQIAGCYDKNTKKFKNTMEIYKEVVNQGVGFSKMTNTTISVVATNGIFNKAECMKISSMAHNGYGNSIFPVHTLNDGDTIFTLATGEIKTDVSLVGALASQAIARAVANSIYAAKSVKGFISYNDL</sequence>
<gene>
    <name evidence="1" type="ORF">JFY71_04575</name>
</gene>
<keyword evidence="2" id="KW-1185">Reference proteome</keyword>
<name>A0AC61NEF6_9FIRM</name>
<protein>
    <submittedName>
        <fullName evidence="1">P1 family peptidase</fullName>
    </submittedName>
</protein>
<accession>A0AC61NEF6</accession>
<dbReference type="EMBL" id="CP066744">
    <property type="protein sequence ID" value="QQK08813.1"/>
    <property type="molecule type" value="Genomic_DNA"/>
</dbReference>
<dbReference type="Proteomes" id="UP000595814">
    <property type="component" value="Chromosome"/>
</dbReference>